<dbReference type="Pfam" id="PF00008">
    <property type="entry name" value="EGF"/>
    <property type="match status" value="3"/>
</dbReference>
<feature type="domain" description="Laminin G" evidence="3">
    <location>
        <begin position="320"/>
        <end position="483"/>
    </location>
</feature>
<evidence type="ECO:0000259" key="4">
    <source>
        <dbReference type="PROSITE" id="PS50026"/>
    </source>
</evidence>
<feature type="disulfide bond" evidence="2">
    <location>
        <begin position="511"/>
        <end position="520"/>
    </location>
</feature>
<dbReference type="SMART" id="SM00282">
    <property type="entry name" value="LamG"/>
    <property type="match status" value="3"/>
</dbReference>
<reference evidence="6" key="1">
    <citation type="submission" date="2022-11" db="UniProtKB">
        <authorList>
            <consortium name="WormBaseParasite"/>
        </authorList>
    </citation>
    <scope>IDENTIFICATION</scope>
</reference>
<feature type="domain" description="EGF-like" evidence="4">
    <location>
        <begin position="485"/>
        <end position="521"/>
    </location>
</feature>
<evidence type="ECO:0000256" key="2">
    <source>
        <dbReference type="PROSITE-ProRule" id="PRU00076"/>
    </source>
</evidence>
<dbReference type="PANTHER" id="PTHR24033">
    <property type="entry name" value="EGF-LIKE DOMAIN-CONTAINING PROTEIN"/>
    <property type="match status" value="1"/>
</dbReference>
<dbReference type="SUPFAM" id="SSF57196">
    <property type="entry name" value="EGF/Laminin"/>
    <property type="match status" value="2"/>
</dbReference>
<dbReference type="SMART" id="SM00181">
    <property type="entry name" value="EGF"/>
    <property type="match status" value="6"/>
</dbReference>
<dbReference type="InterPro" id="IPR013320">
    <property type="entry name" value="ConA-like_dom_sf"/>
</dbReference>
<dbReference type="PROSITE" id="PS00010">
    <property type="entry name" value="ASX_HYDROXYL"/>
    <property type="match status" value="2"/>
</dbReference>
<dbReference type="InterPro" id="IPR001791">
    <property type="entry name" value="Laminin_G"/>
</dbReference>
<dbReference type="Gene3D" id="2.60.120.200">
    <property type="match status" value="3"/>
</dbReference>
<feature type="domain" description="EGF-like" evidence="4">
    <location>
        <begin position="724"/>
        <end position="760"/>
    </location>
</feature>
<dbReference type="SUPFAM" id="SSF49899">
    <property type="entry name" value="Concanavalin A-like lectins/glucanases"/>
    <property type="match status" value="3"/>
</dbReference>
<accession>A0A914Y321</accession>
<evidence type="ECO:0000256" key="1">
    <source>
        <dbReference type="ARBA" id="ARBA00023157"/>
    </source>
</evidence>
<dbReference type="PROSITE" id="PS50026">
    <property type="entry name" value="EGF_3"/>
    <property type="match status" value="6"/>
</dbReference>
<feature type="domain" description="Laminin G" evidence="3">
    <location>
        <begin position="790"/>
        <end position="970"/>
    </location>
</feature>
<dbReference type="InterPro" id="IPR000742">
    <property type="entry name" value="EGF"/>
</dbReference>
<feature type="disulfide bond" evidence="2">
    <location>
        <begin position="750"/>
        <end position="759"/>
    </location>
</feature>
<dbReference type="CDD" id="cd00054">
    <property type="entry name" value="EGF_CA"/>
    <property type="match status" value="4"/>
</dbReference>
<feature type="domain" description="EGF-like" evidence="4">
    <location>
        <begin position="21"/>
        <end position="58"/>
    </location>
</feature>
<protein>
    <submittedName>
        <fullName evidence="6">Uncharacterized protein</fullName>
    </submittedName>
</protein>
<feature type="domain" description="EGF-like" evidence="4">
    <location>
        <begin position="278"/>
        <end position="318"/>
    </location>
</feature>
<dbReference type="CDD" id="cd00110">
    <property type="entry name" value="LamG"/>
    <property type="match status" value="3"/>
</dbReference>
<keyword evidence="5" id="KW-1185">Reference proteome</keyword>
<dbReference type="Gene3D" id="2.10.25.10">
    <property type="entry name" value="Laminin"/>
    <property type="match status" value="5"/>
</dbReference>
<dbReference type="PROSITE" id="PS01186">
    <property type="entry name" value="EGF_2"/>
    <property type="match status" value="4"/>
</dbReference>
<evidence type="ECO:0000259" key="3">
    <source>
        <dbReference type="PROSITE" id="PS50025"/>
    </source>
</evidence>
<name>A0A914Y321_9BILA</name>
<dbReference type="InterPro" id="IPR000152">
    <property type="entry name" value="EGF-type_Asp/Asn_hydroxyl_site"/>
</dbReference>
<dbReference type="InterPro" id="IPR001881">
    <property type="entry name" value="EGF-like_Ca-bd_dom"/>
</dbReference>
<keyword evidence="2" id="KW-0245">EGF-like domain</keyword>
<feature type="disulfide bond" evidence="2">
    <location>
        <begin position="308"/>
        <end position="317"/>
    </location>
</feature>
<keyword evidence="1 2" id="KW-1015">Disulfide bond</keyword>
<feature type="domain" description="Laminin G" evidence="3">
    <location>
        <begin position="527"/>
        <end position="728"/>
    </location>
</feature>
<organism evidence="5 6">
    <name type="scientific">Panagrolaimus superbus</name>
    <dbReference type="NCBI Taxonomy" id="310955"/>
    <lineage>
        <taxon>Eukaryota</taxon>
        <taxon>Metazoa</taxon>
        <taxon>Ecdysozoa</taxon>
        <taxon>Nematoda</taxon>
        <taxon>Chromadorea</taxon>
        <taxon>Rhabditida</taxon>
        <taxon>Tylenchina</taxon>
        <taxon>Panagrolaimomorpha</taxon>
        <taxon>Panagrolaimoidea</taxon>
        <taxon>Panagrolaimidae</taxon>
        <taxon>Panagrolaimus</taxon>
    </lineage>
</organism>
<dbReference type="AlphaFoldDB" id="A0A914Y321"/>
<dbReference type="PROSITE" id="PS00022">
    <property type="entry name" value="EGF_1"/>
    <property type="match status" value="4"/>
</dbReference>
<comment type="caution">
    <text evidence="2">Lacks conserved residue(s) required for the propagation of feature annotation.</text>
</comment>
<sequence length="975" mass="108169">MGKWCEQMRLSAHLNSTTNILTKQCPKGYCKNGGKCSFENGHPKCECLNSSFTGEKCEKRVAEDLCNPNPCLNDGQCHSNGTTVSCFCLEAFTGSRCEIPCKCGTNELCRESIRSPGTAECLTVPEPELIIPDNNNFSFLETTNQIDDDETTIITESQPSTTLTNFSLPSTTLLTQNINNSNNSFEVTPTTIVSPSSSTSFEIPTTLKPLTPIPTTTTTFNPNLISSSTIITETDTFDELLNVTSCDSCVNAQRCLEMDNRYICLCNEGYTGAYCDEPSNVCTSISCKDGQVCRLQRTGSIDLPQCACAPGFFGISCHDATTASFKPSSILIYQSQSKPLKDSEYSLILSFRTTVPNVHFVTGENLFGKQQFSLSLHSGFLTISIGNTQTSINDLILDDGEWYTIWFNSSQTRITVEIEESASGYILTRKQLQIKPINIYTTRFGRINEDESSFVGCLRDVFINQQLVDLLSSDRSVDIEPGCNRKDQCKSDTCQNGAKCIDLWDKFRCECVRPFLEPMCVNQLQEVTFGHDNISSLIEFSIDANDSKLIRQKTDISFLIRSKNDDGIIGFFGNRSDDDDSVGTFLSFEIIDGKFVVNGRLGGKRIVTEKSEKSINDNKIHLIEIQRSGNDLRLKIDGKQEAILQFRHPFEHPLLADSLVLGDRTSIKQEAAFTSPSGKHFKGTLQDIRINGKSVILADDPPTFNLESFGQKQIDQNILEGTVSDDICAQLNPCQQGKCFNTFNDFECQCDSGWIGLKCEKKDFCIDKPCPFGSTCENSHGGYVCISTASFYPTSVVKYSLKLPEIVAPSKAYANFTIQIRTRSKIGQIFKLQSSLDSISFMLTDFGIDVIYSNSTNSIRDPLALPISDGQWHTFSLQELNSKLSAEFDTFPSTPLLAPFSLTRFGIDKNARLVLGKGFNSTGFKGCLQKITFNDFPEISFLPKDTFSGNLNTVLHFVPIQRENIQSDGCHSTEK</sequence>
<feature type="disulfide bond" evidence="2">
    <location>
        <begin position="88"/>
        <end position="97"/>
    </location>
</feature>
<dbReference type="WBParaSite" id="PSU_v2.g14581.t1">
    <property type="protein sequence ID" value="PSU_v2.g14581.t1"/>
    <property type="gene ID" value="PSU_v2.g14581"/>
</dbReference>
<dbReference type="SMART" id="SM00179">
    <property type="entry name" value="EGF_CA"/>
    <property type="match status" value="4"/>
</dbReference>
<feature type="domain" description="EGF-like" evidence="4">
    <location>
        <begin position="62"/>
        <end position="98"/>
    </location>
</feature>
<dbReference type="Pfam" id="PF02210">
    <property type="entry name" value="Laminin_G_2"/>
    <property type="match status" value="3"/>
</dbReference>
<dbReference type="InterPro" id="IPR051830">
    <property type="entry name" value="NOTCH_homolog"/>
</dbReference>
<dbReference type="Proteomes" id="UP000887577">
    <property type="component" value="Unplaced"/>
</dbReference>
<feature type="domain" description="EGF-like" evidence="4">
    <location>
        <begin position="242"/>
        <end position="276"/>
    </location>
</feature>
<evidence type="ECO:0000313" key="5">
    <source>
        <dbReference type="Proteomes" id="UP000887577"/>
    </source>
</evidence>
<evidence type="ECO:0000313" key="6">
    <source>
        <dbReference type="WBParaSite" id="PSU_v2.g14581.t1"/>
    </source>
</evidence>
<feature type="disulfide bond" evidence="2">
    <location>
        <begin position="266"/>
        <end position="275"/>
    </location>
</feature>
<dbReference type="GO" id="GO:0005509">
    <property type="term" value="F:calcium ion binding"/>
    <property type="evidence" value="ECO:0007669"/>
    <property type="project" value="InterPro"/>
</dbReference>
<dbReference type="PANTHER" id="PTHR24033:SF151">
    <property type="entry name" value="NOTCH 2"/>
    <property type="match status" value="1"/>
</dbReference>
<proteinExistence type="predicted"/>
<dbReference type="PROSITE" id="PS50025">
    <property type="entry name" value="LAM_G_DOMAIN"/>
    <property type="match status" value="3"/>
</dbReference>